<evidence type="ECO:0000256" key="10">
    <source>
        <dbReference type="ARBA" id="ARBA00023180"/>
    </source>
</evidence>
<dbReference type="GeneID" id="101851024"/>
<feature type="compositionally biased region" description="Low complexity" evidence="12">
    <location>
        <begin position="76"/>
        <end position="89"/>
    </location>
</feature>
<comment type="pathway">
    <text evidence="2 11">Protein modification; protein glycosylation.</text>
</comment>
<sequence length="415" mass="47212">MSFSRALQKTVSKRVLKTLVVLVVFLPLWTYMQASLTVNRSLVFIRSADDGNVRADDNVATESADAVRCSHNCGHSGTTESGSITSSSEPLSRQFSTPAVTEEVLRRHRDDVMPFCENPTRSSAPRWPSKEPVTAQELAERFPMMQLGGHYSPSNCTPREKLAILIPYRNRSVHLHTLLPNLIPMLIKQNADFTIFVVEQAMPTRFNKGVLFNAGFLEALKLGDFDCFILHDVDMIPLNDANTYQCRSDGPVHFMAGVNKFHYGLSYSWLLGGVLGFTKDQYKAVNGFSNLYFGWGAEDDDMFLRLKKKRMDYHRKGKDVGLYDMIRHSRDKGWEPINSRFSITHFSTRRIDDDGLNTAVYSRTSLRQLPLYTWIRVFVDMKQVYEKAPEYMKDVIEKASRENAALLSPGSVEDH</sequence>
<dbReference type="InterPro" id="IPR029044">
    <property type="entry name" value="Nucleotide-diphossugar_trans"/>
</dbReference>
<gene>
    <name evidence="16" type="primary">LOC101851024</name>
</gene>
<proteinExistence type="inferred from homology"/>
<dbReference type="PANTHER" id="PTHR19300:SF57">
    <property type="entry name" value="BETA-1,4-N-ACETYLGALACTOSAMINYLTRANSFERASE"/>
    <property type="match status" value="1"/>
</dbReference>
<dbReference type="EC" id="2.4.1.-" evidence="11"/>
<evidence type="ECO:0000256" key="1">
    <source>
        <dbReference type="ARBA" id="ARBA00004606"/>
    </source>
</evidence>
<keyword evidence="7 11" id="KW-0735">Signal-anchor</keyword>
<reference evidence="16" key="1">
    <citation type="submission" date="2025-08" db="UniProtKB">
        <authorList>
            <consortium name="RefSeq"/>
        </authorList>
    </citation>
    <scope>IDENTIFICATION</scope>
</reference>
<comment type="similarity">
    <text evidence="3 11">Belongs to the glycosyltransferase 7 family.</text>
</comment>
<dbReference type="InterPro" id="IPR027995">
    <property type="entry name" value="Galactosyl_T_N"/>
</dbReference>
<evidence type="ECO:0000313" key="15">
    <source>
        <dbReference type="Proteomes" id="UP000694888"/>
    </source>
</evidence>
<dbReference type="Pfam" id="PF02709">
    <property type="entry name" value="Glyco_transf_7C"/>
    <property type="match status" value="1"/>
</dbReference>
<evidence type="ECO:0000259" key="14">
    <source>
        <dbReference type="Pfam" id="PF13733"/>
    </source>
</evidence>
<dbReference type="InterPro" id="IPR003859">
    <property type="entry name" value="Galactosyl_T"/>
</dbReference>
<comment type="subcellular location">
    <subcellularLocation>
        <location evidence="1">Membrane</location>
        <topology evidence="1">Single-pass type II membrane protein</topology>
    </subcellularLocation>
</comment>
<feature type="domain" description="Galactosyltransferase N-terminal" evidence="14">
    <location>
        <begin position="130"/>
        <end position="246"/>
    </location>
</feature>
<evidence type="ECO:0000256" key="3">
    <source>
        <dbReference type="ARBA" id="ARBA00005735"/>
    </source>
</evidence>
<evidence type="ECO:0000256" key="4">
    <source>
        <dbReference type="ARBA" id="ARBA00022676"/>
    </source>
</evidence>
<keyword evidence="15" id="KW-1185">Reference proteome</keyword>
<comment type="function">
    <text evidence="11">Catalyses the transfer of galactose onto proteins or lipids.</text>
</comment>
<evidence type="ECO:0000256" key="8">
    <source>
        <dbReference type="ARBA" id="ARBA00022989"/>
    </source>
</evidence>
<accession>A0ABM0ZVS0</accession>
<evidence type="ECO:0000256" key="12">
    <source>
        <dbReference type="SAM" id="MobiDB-lite"/>
    </source>
</evidence>
<dbReference type="InterPro" id="IPR027791">
    <property type="entry name" value="Galactosyl_T_C"/>
</dbReference>
<keyword evidence="9" id="KW-0472">Membrane</keyword>
<keyword evidence="10 11" id="KW-0325">Glycoprotein</keyword>
<keyword evidence="6" id="KW-0812">Transmembrane</keyword>
<dbReference type="Proteomes" id="UP000694888">
    <property type="component" value="Unplaced"/>
</dbReference>
<protein>
    <recommendedName>
        <fullName evidence="11">Beta-1,4-galactosyltransferase</fullName>
        <ecNumber evidence="11">2.4.1.-</ecNumber>
    </recommendedName>
</protein>
<evidence type="ECO:0000256" key="5">
    <source>
        <dbReference type="ARBA" id="ARBA00022679"/>
    </source>
</evidence>
<dbReference type="SUPFAM" id="SSF53448">
    <property type="entry name" value="Nucleotide-diphospho-sugar transferases"/>
    <property type="match status" value="1"/>
</dbReference>
<organism evidence="15 16">
    <name type="scientific">Aplysia californica</name>
    <name type="common">California sea hare</name>
    <dbReference type="NCBI Taxonomy" id="6500"/>
    <lineage>
        <taxon>Eukaryota</taxon>
        <taxon>Metazoa</taxon>
        <taxon>Spiralia</taxon>
        <taxon>Lophotrochozoa</taxon>
        <taxon>Mollusca</taxon>
        <taxon>Gastropoda</taxon>
        <taxon>Heterobranchia</taxon>
        <taxon>Euthyneura</taxon>
        <taxon>Tectipleura</taxon>
        <taxon>Aplysiida</taxon>
        <taxon>Aplysioidea</taxon>
        <taxon>Aplysiidae</taxon>
        <taxon>Aplysia</taxon>
    </lineage>
</organism>
<dbReference type="PANTHER" id="PTHR19300">
    <property type="entry name" value="BETA-1,4-GALACTOSYLTRANSFERASE"/>
    <property type="match status" value="1"/>
</dbReference>
<dbReference type="Pfam" id="PF13733">
    <property type="entry name" value="Glyco_transf_7N"/>
    <property type="match status" value="1"/>
</dbReference>
<dbReference type="CDD" id="cd00899">
    <property type="entry name" value="b4GalT"/>
    <property type="match status" value="1"/>
</dbReference>
<dbReference type="PRINTS" id="PR02050">
    <property type="entry name" value="B14GALTRFASE"/>
</dbReference>
<evidence type="ECO:0000256" key="9">
    <source>
        <dbReference type="ARBA" id="ARBA00023136"/>
    </source>
</evidence>
<keyword evidence="8" id="KW-1133">Transmembrane helix</keyword>
<keyword evidence="5 11" id="KW-0808">Transferase</keyword>
<dbReference type="Gene3D" id="3.90.550.10">
    <property type="entry name" value="Spore Coat Polysaccharide Biosynthesis Protein SpsA, Chain A"/>
    <property type="match status" value="1"/>
</dbReference>
<feature type="region of interest" description="Disordered" evidence="12">
    <location>
        <begin position="71"/>
        <end position="99"/>
    </location>
</feature>
<dbReference type="RefSeq" id="XP_012935552.1">
    <property type="nucleotide sequence ID" value="XM_013080098.2"/>
</dbReference>
<keyword evidence="4 11" id="KW-0328">Glycosyltransferase</keyword>
<evidence type="ECO:0000256" key="6">
    <source>
        <dbReference type="ARBA" id="ARBA00022692"/>
    </source>
</evidence>
<evidence type="ECO:0000256" key="2">
    <source>
        <dbReference type="ARBA" id="ARBA00004922"/>
    </source>
</evidence>
<evidence type="ECO:0000313" key="16">
    <source>
        <dbReference type="RefSeq" id="XP_012935552.1"/>
    </source>
</evidence>
<evidence type="ECO:0000256" key="7">
    <source>
        <dbReference type="ARBA" id="ARBA00022968"/>
    </source>
</evidence>
<name>A0ABM0ZVS0_APLCA</name>
<evidence type="ECO:0000259" key="13">
    <source>
        <dbReference type="Pfam" id="PF02709"/>
    </source>
</evidence>
<feature type="compositionally biased region" description="Polar residues" evidence="12">
    <location>
        <begin position="90"/>
        <end position="99"/>
    </location>
</feature>
<evidence type="ECO:0000256" key="11">
    <source>
        <dbReference type="RuleBase" id="RU368121"/>
    </source>
</evidence>
<feature type="domain" description="Galactosyltransferase C-terminal" evidence="13">
    <location>
        <begin position="253"/>
        <end position="328"/>
    </location>
</feature>